<dbReference type="OrthoDB" id="499075at2"/>
<dbReference type="InterPro" id="IPR005814">
    <property type="entry name" value="Aminotrans_3"/>
</dbReference>
<keyword evidence="2" id="KW-0597">Phosphoprotein</keyword>
<proteinExistence type="predicted"/>
<dbReference type="InterPro" id="IPR014043">
    <property type="entry name" value="Acyl_transferase_dom"/>
</dbReference>
<dbReference type="InterPro" id="IPR009081">
    <property type="entry name" value="PP-bd_ACP"/>
</dbReference>
<dbReference type="InterPro" id="IPR001227">
    <property type="entry name" value="Ac_transferase_dom_sf"/>
</dbReference>
<keyword evidence="4" id="KW-0276">Fatty acid metabolism</keyword>
<feature type="domain" description="Ketosynthase family 3 (KS3)" evidence="9">
    <location>
        <begin position="704"/>
        <end position="1131"/>
    </location>
</feature>
<keyword evidence="6" id="KW-0443">Lipid metabolism</keyword>
<dbReference type="SUPFAM" id="SSF53335">
    <property type="entry name" value="S-adenosyl-L-methionine-dependent methyltransferases"/>
    <property type="match status" value="1"/>
</dbReference>
<dbReference type="InterPro" id="IPR006162">
    <property type="entry name" value="Ppantetheine_attach_site"/>
</dbReference>
<dbReference type="EMBL" id="RCBY01000018">
    <property type="protein sequence ID" value="RQH51987.1"/>
    <property type="molecule type" value="Genomic_DNA"/>
</dbReference>
<evidence type="ECO:0000256" key="4">
    <source>
        <dbReference type="ARBA" id="ARBA00022832"/>
    </source>
</evidence>
<dbReference type="Proteomes" id="UP000269154">
    <property type="component" value="Unassembled WGS sequence"/>
</dbReference>
<dbReference type="InterPro" id="IPR020841">
    <property type="entry name" value="PKS_Beta-ketoAc_synthase_dom"/>
</dbReference>
<dbReference type="CDD" id="cd00833">
    <property type="entry name" value="PKS"/>
    <property type="match status" value="1"/>
</dbReference>
<dbReference type="PROSITE" id="PS00012">
    <property type="entry name" value="PHOSPHOPANTETHEINE"/>
    <property type="match status" value="1"/>
</dbReference>
<evidence type="ECO:0000256" key="1">
    <source>
        <dbReference type="ARBA" id="ARBA00022450"/>
    </source>
</evidence>
<dbReference type="FunFam" id="3.40.47.10:FF:000042">
    <property type="entry name" value="Polyketide synthase Pks13"/>
    <property type="match status" value="1"/>
</dbReference>
<evidence type="ECO:0000256" key="5">
    <source>
        <dbReference type="ARBA" id="ARBA00022898"/>
    </source>
</evidence>
<dbReference type="CDD" id="cd00610">
    <property type="entry name" value="OAT_like"/>
    <property type="match status" value="1"/>
</dbReference>
<dbReference type="SUPFAM" id="SSF56801">
    <property type="entry name" value="Acetyl-CoA synthetase-like"/>
    <property type="match status" value="1"/>
</dbReference>
<dbReference type="GO" id="GO:0030170">
    <property type="term" value="F:pyridoxal phosphate binding"/>
    <property type="evidence" value="ECO:0007669"/>
    <property type="project" value="InterPro"/>
</dbReference>
<dbReference type="Pfam" id="PF13649">
    <property type="entry name" value="Methyltransf_25"/>
    <property type="match status" value="1"/>
</dbReference>
<sequence length="2276" mass="251629">MIGKCAEIWNMFGPTETTIWSTLAPITDAKISIGVPIHNTRIYILDNNEIGIGGKGLALGYKDRHQLNAEKFVDSEIAGERIYRTGDMGRIDESGQLHFLGRIDHQVKVNGFRIETGEIEAHIDESEGVQQSLVTVKSYGSDDSRLVAYVVPQLHTTPDMVALWEQVWTKAHSDESAVYDPTFNYSGYNNSFTGKPMPEAEMREWGQNTLERIRSLNPTQVLEVGCGTGILLFALAQDIRRYVGTDISQAAISYIQKQLNQNSELGSKVELHHRSAHNLPSLKSGTFDAIILNSVVQYFPSIDYLENVIKQLIPLLCSHGSIFIGDVRNLLLLNHFHKRLLAKATSETVSDQQVQQSMSKEEELVISPEWFLALKKAIPAISEVRIVPKAGNFENEFTCYRYDVVISIGSSPTETFEWVNWTQQNWTKTRLTQTLQHQPKVLGLAAVQNSLIVPIDNESAIKPAECFALGEIYDYHVYISWANSDENGVFDVVFLKDNQTAPIFPESNSVSSVNKIANCPILLSLGRQIEPRLRKHLREFLPDYMIPKAFVFLDSFPQTLNGKIDRKQLPEPDIKRPVLTNRFQPPNTDEEHILVEIWAETLQIEEVGITDNFFELGGSSILLTLLHAKIQERFEGSNVIDQVDLFQYPTIQAQARYLRNQKNINLSEETDRVQKNSEQNFPTQPHRDFRKALNKQSTKSQVAETDIAIIGLSCRFPGADNPETFWQNLQEGVESITLFTDEELLESGVERELLQNPNYVKANPILKDIQNFDARFFGIPPFEAEIMDPQQRLFLECAWEALESAGTIPTQTTDTIGLFAGAGISSYLHQILSHSGDFFSSVDNFQVMLGNDKDYLPTRVSYRLNLTGPSINVQTACSTSLVALHLACQSIRNGDCDLALAGGTSVVHPYQAGYMFQEGMIFSPDGHCRPFDANAKGTTFGSGVGVVVLKPLSQALADGDPIRAVVKGSAINNDGAEKVGFTAPSVQGQATVIAEAMRVAGVSPESISYVEAHGTATELGDPIEIRALTQAFGSQTDQRTYCAIGSVKSNIGHLISAAGVAGLIKTVLALENQQIPPSLHFQSPNPAIDFEQTPFFVNAQLNPWTTDGNPRIAGVSAFGIGGTNAHTIIAEAPTVKAQTRPSSRPRVLLTLSGQSEQAVVELAAKYTHFFQTHPDISLPDAAYTTHLGRKHFNVRAAYVASDRSEMIRELERNPVLRSSTTASGKLAFLFTGQGSQFAGMGRRLYETEPVFKDVLNRCETAFLGHCGHSLLDVLLAKDEDTSIHRTEFAQPGLYALECGIAALFLSWGIQPSMVIGHSVGEFAAAWVAGVFQLEEGLMLVAERGRLMQELPESGSMISVFAAQDVVMGYIQDYTDVSIAAINGPKAVVISGKQESLTQIIQHLQAEHINYRELVVSHGFHSSLMDPILDTFERFASQFDFHPPQIPFISNLTGDLLDADRTLDATYWTDHIRGTVRFHDGLKTIVDSGLTMFLEIGPKPILCGLGQREFPELNWIPTLEGPQKGYGDILDSLACLYNCGISIDWNAFHVNENRRKIPLPTYAFQRQCYWPETTMISTQSSRTASPSAISERIGREMTEMIATMMRMDSSAIDRETSFLSLGLDSLTLLNVIARIEKDYGITLAIHQFLDELTNLQQLIDFLSQKVPPEKVSLPVVTPSANGAALLHQPAQPSEPTVTLETKLPQEPTVSFAPVENGTSTALERIVQQQLLVMTKQLEAIQEKSSMAVVPVSPPSHQQQPLVKAMEPMEPAKPVEATKPKPAEKIGSTPAPFSFWGAKGKAGKPPTAEQQAFIDNLVQAYSQRTKGSKENAAAYRNYLADRRSIRGLRPKLKEIFYPIVAERAEGSHIWDIDGNEYIDITMGFGVHLLGHNPDFIMNPVRYTLTTGVQMGPQTPLAGEVAKLFSEVTGKERVTFCNSGTEAVMTAVRIARAACGKHKIVKFKGAYHGHFDGTLAIPAQTDGTPYGQPMFPGTSPNMVKDVIVLDYGKAESLEVIRQHRHELAAVLVEPVQSRLLSLAPREFLHELRALTHSEDIPLIFDEVILGFRAAPGGAQEYFGIEADLATYGKAVGGGMPIGVVAGKARYMDRIDGGTWNYGDQSYPQTEPTYFAGTFCKHPLAMSAAKAVLLHIKEQGGALQAKLNDSTARLAQALNHYFQTEGLMLRADQFASIFRIEFQSMFSELYLPIEMDLLFYLLIHKGVYVWEGRVCFLSAAHTDQDIDRIITVVKESVEELRSVGYFPSQTSQKPVAQKKNALIP</sequence>
<evidence type="ECO:0000256" key="3">
    <source>
        <dbReference type="ARBA" id="ARBA00022679"/>
    </source>
</evidence>
<evidence type="ECO:0000256" key="6">
    <source>
        <dbReference type="ARBA" id="ARBA00023098"/>
    </source>
</evidence>
<dbReference type="InterPro" id="IPR018201">
    <property type="entry name" value="Ketoacyl_synth_AS"/>
</dbReference>
<dbReference type="SMART" id="SM00823">
    <property type="entry name" value="PKS_PP"/>
    <property type="match status" value="2"/>
</dbReference>
<evidence type="ECO:0000259" key="8">
    <source>
        <dbReference type="PROSITE" id="PS50075"/>
    </source>
</evidence>
<evidence type="ECO:0000313" key="11">
    <source>
        <dbReference type="Proteomes" id="UP000269154"/>
    </source>
</evidence>
<dbReference type="Pfam" id="PF02801">
    <property type="entry name" value="Ketoacyl-synt_C"/>
    <property type="match status" value="1"/>
</dbReference>
<dbReference type="Gene3D" id="3.40.366.10">
    <property type="entry name" value="Malonyl-Coenzyme A Acyl Carrier Protein, domain 2"/>
    <property type="match status" value="1"/>
</dbReference>
<dbReference type="InterPro" id="IPR016039">
    <property type="entry name" value="Thiolase-like"/>
</dbReference>
<dbReference type="PROSITE" id="PS00600">
    <property type="entry name" value="AA_TRANSFER_CLASS_3"/>
    <property type="match status" value="1"/>
</dbReference>
<dbReference type="SUPFAM" id="SSF52151">
    <property type="entry name" value="FabD/lysophospholipase-like"/>
    <property type="match status" value="1"/>
</dbReference>
<dbReference type="GO" id="GO:0004312">
    <property type="term" value="F:fatty acid synthase activity"/>
    <property type="evidence" value="ECO:0007669"/>
    <property type="project" value="TreeGrafter"/>
</dbReference>
<dbReference type="InterPro" id="IPR015421">
    <property type="entry name" value="PyrdxlP-dep_Trfase_major"/>
</dbReference>
<dbReference type="PANTHER" id="PTHR43775:SF37">
    <property type="entry name" value="SI:DKEY-61P9.11"/>
    <property type="match status" value="1"/>
</dbReference>
<dbReference type="InterPro" id="IPR041698">
    <property type="entry name" value="Methyltransf_25"/>
</dbReference>
<keyword evidence="3 10" id="KW-0808">Transferase</keyword>
<dbReference type="Gene3D" id="1.10.1200.10">
    <property type="entry name" value="ACP-like"/>
    <property type="match status" value="2"/>
</dbReference>
<organism evidence="10 11">
    <name type="scientific">Okeania hirsuta</name>
    <dbReference type="NCBI Taxonomy" id="1458930"/>
    <lineage>
        <taxon>Bacteria</taxon>
        <taxon>Bacillati</taxon>
        <taxon>Cyanobacteriota</taxon>
        <taxon>Cyanophyceae</taxon>
        <taxon>Oscillatoriophycideae</taxon>
        <taxon>Oscillatoriales</taxon>
        <taxon>Microcoleaceae</taxon>
        <taxon>Okeania</taxon>
    </lineage>
</organism>
<keyword evidence="7" id="KW-0511">Multifunctional enzyme</keyword>
<dbReference type="GO" id="GO:0031177">
    <property type="term" value="F:phosphopantetheine binding"/>
    <property type="evidence" value="ECO:0007669"/>
    <property type="project" value="InterPro"/>
</dbReference>
<dbReference type="SUPFAM" id="SSF47336">
    <property type="entry name" value="ACP-like"/>
    <property type="match status" value="2"/>
</dbReference>
<dbReference type="Pfam" id="PF00202">
    <property type="entry name" value="Aminotran_3"/>
    <property type="match status" value="1"/>
</dbReference>
<keyword evidence="1" id="KW-0596">Phosphopantetheine</keyword>
<dbReference type="GO" id="GO:0004315">
    <property type="term" value="F:3-oxoacyl-[acyl-carrier-protein] synthase activity"/>
    <property type="evidence" value="ECO:0007669"/>
    <property type="project" value="InterPro"/>
</dbReference>
<dbReference type="SUPFAM" id="SSF55048">
    <property type="entry name" value="Probable ACP-binding domain of malonyl-CoA ACP transacylase"/>
    <property type="match status" value="1"/>
</dbReference>
<dbReference type="InterPro" id="IPR014031">
    <property type="entry name" value="Ketoacyl_synth_C"/>
</dbReference>
<evidence type="ECO:0000256" key="2">
    <source>
        <dbReference type="ARBA" id="ARBA00022553"/>
    </source>
</evidence>
<evidence type="ECO:0000256" key="7">
    <source>
        <dbReference type="ARBA" id="ARBA00023268"/>
    </source>
</evidence>
<accession>A0A3N6RNR0</accession>
<dbReference type="PROSITE" id="PS50075">
    <property type="entry name" value="CARRIER"/>
    <property type="match status" value="2"/>
</dbReference>
<dbReference type="PROSITE" id="PS52004">
    <property type="entry name" value="KS3_2"/>
    <property type="match status" value="1"/>
</dbReference>
<dbReference type="Gene3D" id="3.40.47.10">
    <property type="match status" value="1"/>
</dbReference>
<feature type="domain" description="Carrier" evidence="8">
    <location>
        <begin position="585"/>
        <end position="662"/>
    </location>
</feature>
<dbReference type="InterPro" id="IPR016036">
    <property type="entry name" value="Malonyl_transacylase_ACP-bd"/>
</dbReference>
<dbReference type="SUPFAM" id="SSF53383">
    <property type="entry name" value="PLP-dependent transferases"/>
    <property type="match status" value="1"/>
</dbReference>
<name>A0A3N6RNR0_9CYAN</name>
<dbReference type="PROSITE" id="PS00606">
    <property type="entry name" value="KS3_1"/>
    <property type="match status" value="1"/>
</dbReference>
<dbReference type="Gene3D" id="3.40.50.150">
    <property type="entry name" value="Vaccinia Virus protein VP39"/>
    <property type="match status" value="1"/>
</dbReference>
<reference evidence="10 11" key="1">
    <citation type="journal article" date="2018" name="ACS Chem. Biol.">
        <title>Ketoreductase domain dysfunction expands chemodiversity: malyngamide biosynthesis in the cyanobacterium Okeania hirsuta.</title>
        <authorList>
            <person name="Moss N.A."/>
            <person name="Leao T."/>
            <person name="Rankin M."/>
            <person name="McCullough T.M."/>
            <person name="Qu P."/>
            <person name="Korobeynikov A."/>
            <person name="Smith J.L."/>
            <person name="Gerwick L."/>
            <person name="Gerwick W.H."/>
        </authorList>
    </citation>
    <scope>NUCLEOTIDE SEQUENCE [LARGE SCALE GENOMIC DNA]</scope>
    <source>
        <strain evidence="10 11">PAB10Feb10-1</strain>
    </source>
</reference>
<dbReference type="GO" id="GO:0008483">
    <property type="term" value="F:transaminase activity"/>
    <property type="evidence" value="ECO:0007669"/>
    <property type="project" value="UniProtKB-KW"/>
</dbReference>
<dbReference type="InterPro" id="IPR045851">
    <property type="entry name" value="AMP-bd_C_sf"/>
</dbReference>
<dbReference type="Pfam" id="PF00109">
    <property type="entry name" value="ketoacyl-synt"/>
    <property type="match status" value="1"/>
</dbReference>
<keyword evidence="5" id="KW-0663">Pyridoxal phosphate</keyword>
<dbReference type="Gene3D" id="3.40.640.10">
    <property type="entry name" value="Type I PLP-dependent aspartate aminotransferase-like (Major domain)"/>
    <property type="match status" value="1"/>
</dbReference>
<dbReference type="CDD" id="cd02440">
    <property type="entry name" value="AdoMet_MTases"/>
    <property type="match status" value="1"/>
</dbReference>
<dbReference type="Pfam" id="PF22621">
    <property type="entry name" value="CurL-like_PKS_C"/>
    <property type="match status" value="1"/>
</dbReference>
<dbReference type="InterPro" id="IPR036736">
    <property type="entry name" value="ACP-like_sf"/>
</dbReference>
<dbReference type="InterPro" id="IPR016035">
    <property type="entry name" value="Acyl_Trfase/lysoPLipase"/>
</dbReference>
<dbReference type="Gene3D" id="3.30.70.3290">
    <property type="match status" value="1"/>
</dbReference>
<keyword evidence="11" id="KW-1185">Reference proteome</keyword>
<protein>
    <submittedName>
        <fullName evidence="10">Aminotransferase class III-fold pyridoxal phosphate-dependent enzyme</fullName>
    </submittedName>
</protein>
<dbReference type="SMART" id="SM00827">
    <property type="entry name" value="PKS_AT"/>
    <property type="match status" value="1"/>
</dbReference>
<dbReference type="InterPro" id="IPR014030">
    <property type="entry name" value="Ketoacyl_synth_N"/>
</dbReference>
<dbReference type="GO" id="GO:0006633">
    <property type="term" value="P:fatty acid biosynthetic process"/>
    <property type="evidence" value="ECO:0007669"/>
    <property type="project" value="InterPro"/>
</dbReference>
<dbReference type="Pfam" id="PF00698">
    <property type="entry name" value="Acyl_transf_1"/>
    <property type="match status" value="1"/>
</dbReference>
<dbReference type="InterPro" id="IPR042099">
    <property type="entry name" value="ANL_N_sf"/>
</dbReference>
<dbReference type="InterPro" id="IPR050091">
    <property type="entry name" value="PKS_NRPS_Biosynth_Enz"/>
</dbReference>
<comment type="caution">
    <text evidence="10">The sequence shown here is derived from an EMBL/GenBank/DDBJ whole genome shotgun (WGS) entry which is preliminary data.</text>
</comment>
<dbReference type="Gene3D" id="3.40.50.12780">
    <property type="entry name" value="N-terminal domain of ligase-like"/>
    <property type="match status" value="1"/>
</dbReference>
<dbReference type="InterPro" id="IPR049704">
    <property type="entry name" value="Aminotrans_3_PPA_site"/>
</dbReference>
<evidence type="ECO:0000313" key="10">
    <source>
        <dbReference type="EMBL" id="RQH51987.1"/>
    </source>
</evidence>
<dbReference type="PANTHER" id="PTHR43775">
    <property type="entry name" value="FATTY ACID SYNTHASE"/>
    <property type="match status" value="1"/>
</dbReference>
<feature type="domain" description="Carrier" evidence="8">
    <location>
        <begin position="1587"/>
        <end position="1665"/>
    </location>
</feature>
<gene>
    <name evidence="10" type="ORF">D5R40_05360</name>
</gene>
<dbReference type="InterPro" id="IPR020806">
    <property type="entry name" value="PKS_PP-bd"/>
</dbReference>
<dbReference type="SMART" id="SM01294">
    <property type="entry name" value="PKS_PP_betabranch"/>
    <property type="match status" value="1"/>
</dbReference>
<dbReference type="InterPro" id="IPR015424">
    <property type="entry name" value="PyrdxlP-dep_Trfase"/>
</dbReference>
<dbReference type="Pfam" id="PF00550">
    <property type="entry name" value="PP-binding"/>
    <property type="match status" value="2"/>
</dbReference>
<dbReference type="FunFam" id="3.40.366.10:FF:000002">
    <property type="entry name" value="Probable polyketide synthase 2"/>
    <property type="match status" value="1"/>
</dbReference>
<dbReference type="SUPFAM" id="SSF53901">
    <property type="entry name" value="Thiolase-like"/>
    <property type="match status" value="1"/>
</dbReference>
<dbReference type="SMART" id="SM00825">
    <property type="entry name" value="PKS_KS"/>
    <property type="match status" value="1"/>
</dbReference>
<dbReference type="Gene3D" id="3.30.300.30">
    <property type="match status" value="2"/>
</dbReference>
<dbReference type="Gene3D" id="3.90.1150.10">
    <property type="entry name" value="Aspartate Aminotransferase, domain 1"/>
    <property type="match status" value="1"/>
</dbReference>
<dbReference type="InterPro" id="IPR015422">
    <property type="entry name" value="PyrdxlP-dep_Trfase_small"/>
</dbReference>
<dbReference type="InterPro" id="IPR029063">
    <property type="entry name" value="SAM-dependent_MTases_sf"/>
</dbReference>
<keyword evidence="10" id="KW-0032">Aminotransferase</keyword>
<evidence type="ECO:0000259" key="9">
    <source>
        <dbReference type="PROSITE" id="PS52004"/>
    </source>
</evidence>